<feature type="region of interest" description="Disordered" evidence="1">
    <location>
        <begin position="105"/>
        <end position="130"/>
    </location>
</feature>
<gene>
    <name evidence="3" type="ORF">DM826_10145</name>
</gene>
<sequence>MQPSQSCPPESIDDVAVEEILSLLADNYVRSILDALAAGPKPAAEIADYCSASTVTIYRRLNRLEAAGLVAVETQIAPDGNHRAQYRARPASIAVSITETGLTGDLTVESTAEPPAGDYRHRPASTVGDD</sequence>
<reference evidence="3 4" key="1">
    <citation type="submission" date="2018-06" db="EMBL/GenBank/DDBJ databases">
        <title>Halonotius sp. F13-13 a new haloarchaeeon isolated from a solar saltern from Isla Cristina, Huelva, Spain.</title>
        <authorList>
            <person name="Duran-Viseras A."/>
            <person name="Sanchez-Porro C."/>
            <person name="Ventosa A."/>
        </authorList>
    </citation>
    <scope>NUCLEOTIDE SEQUENCE [LARGE SCALE GENOMIC DNA]</scope>
    <source>
        <strain evidence="3 4">F13-13</strain>
    </source>
</reference>
<dbReference type="InterPro" id="IPR001845">
    <property type="entry name" value="HTH_ArsR_DNA-bd_dom"/>
</dbReference>
<dbReference type="OrthoDB" id="290446at2157"/>
<organism evidence="3 4">
    <name type="scientific">Halonotius aquaticus</name>
    <dbReference type="NCBI Taxonomy" id="2216978"/>
    <lineage>
        <taxon>Archaea</taxon>
        <taxon>Methanobacteriati</taxon>
        <taxon>Methanobacteriota</taxon>
        <taxon>Stenosarchaea group</taxon>
        <taxon>Halobacteria</taxon>
        <taxon>Halobacteriales</taxon>
        <taxon>Haloferacaceae</taxon>
        <taxon>Halonotius</taxon>
    </lineage>
</organism>
<protein>
    <submittedName>
        <fullName evidence="3">ArsR family transcriptional regulator</fullName>
    </submittedName>
</protein>
<dbReference type="SMART" id="SM00418">
    <property type="entry name" value="HTH_ARSR"/>
    <property type="match status" value="1"/>
</dbReference>
<dbReference type="InterPro" id="IPR011991">
    <property type="entry name" value="ArsR-like_HTH"/>
</dbReference>
<evidence type="ECO:0000313" key="3">
    <source>
        <dbReference type="EMBL" id="RJX42011.1"/>
    </source>
</evidence>
<evidence type="ECO:0000256" key="1">
    <source>
        <dbReference type="SAM" id="MobiDB-lite"/>
    </source>
</evidence>
<dbReference type="SUPFAM" id="SSF46785">
    <property type="entry name" value="Winged helix' DNA-binding domain"/>
    <property type="match status" value="1"/>
</dbReference>
<name>A0A3A6PUM0_9EURY</name>
<dbReference type="AlphaFoldDB" id="A0A3A6PUM0"/>
<evidence type="ECO:0000259" key="2">
    <source>
        <dbReference type="SMART" id="SM00418"/>
    </source>
</evidence>
<accession>A0A3A6PUM0</accession>
<proteinExistence type="predicted"/>
<dbReference type="GO" id="GO:0003700">
    <property type="term" value="F:DNA-binding transcription factor activity"/>
    <property type="evidence" value="ECO:0007669"/>
    <property type="project" value="InterPro"/>
</dbReference>
<dbReference type="Gene3D" id="1.10.10.10">
    <property type="entry name" value="Winged helix-like DNA-binding domain superfamily/Winged helix DNA-binding domain"/>
    <property type="match status" value="1"/>
</dbReference>
<evidence type="ECO:0000313" key="4">
    <source>
        <dbReference type="Proteomes" id="UP000276588"/>
    </source>
</evidence>
<dbReference type="Proteomes" id="UP000276588">
    <property type="component" value="Unassembled WGS sequence"/>
</dbReference>
<dbReference type="InterPro" id="IPR036388">
    <property type="entry name" value="WH-like_DNA-bd_sf"/>
</dbReference>
<dbReference type="EMBL" id="QKNY01000018">
    <property type="protein sequence ID" value="RJX42011.1"/>
    <property type="molecule type" value="Genomic_DNA"/>
</dbReference>
<dbReference type="CDD" id="cd00090">
    <property type="entry name" value="HTH_ARSR"/>
    <property type="match status" value="1"/>
</dbReference>
<keyword evidence="4" id="KW-1185">Reference proteome</keyword>
<feature type="domain" description="HTH arsR-type" evidence="2">
    <location>
        <begin position="19"/>
        <end position="102"/>
    </location>
</feature>
<dbReference type="RefSeq" id="WP_120103310.1">
    <property type="nucleotide sequence ID" value="NZ_QKNY01000018.1"/>
</dbReference>
<comment type="caution">
    <text evidence="3">The sequence shown here is derived from an EMBL/GenBank/DDBJ whole genome shotgun (WGS) entry which is preliminary data.</text>
</comment>
<dbReference type="InterPro" id="IPR036390">
    <property type="entry name" value="WH_DNA-bd_sf"/>
</dbReference>
<dbReference type="Pfam" id="PF12840">
    <property type="entry name" value="HTH_20"/>
    <property type="match status" value="1"/>
</dbReference>